<organism evidence="2 3">
    <name type="scientific">Quercus suber</name>
    <name type="common">Cork oak</name>
    <dbReference type="NCBI Taxonomy" id="58331"/>
    <lineage>
        <taxon>Eukaryota</taxon>
        <taxon>Viridiplantae</taxon>
        <taxon>Streptophyta</taxon>
        <taxon>Embryophyta</taxon>
        <taxon>Tracheophyta</taxon>
        <taxon>Spermatophyta</taxon>
        <taxon>Magnoliopsida</taxon>
        <taxon>eudicotyledons</taxon>
        <taxon>Gunneridae</taxon>
        <taxon>Pentapetalae</taxon>
        <taxon>rosids</taxon>
        <taxon>fabids</taxon>
        <taxon>Fagales</taxon>
        <taxon>Fagaceae</taxon>
        <taxon>Quercus</taxon>
    </lineage>
</organism>
<evidence type="ECO:0000313" key="2">
    <source>
        <dbReference type="EMBL" id="KAK7842776.1"/>
    </source>
</evidence>
<keyword evidence="3" id="KW-1185">Reference proteome</keyword>
<dbReference type="AlphaFoldDB" id="A0AAW0KVR8"/>
<dbReference type="Proteomes" id="UP000237347">
    <property type="component" value="Unassembled WGS sequence"/>
</dbReference>
<reference evidence="2 3" key="1">
    <citation type="journal article" date="2018" name="Sci. Data">
        <title>The draft genome sequence of cork oak.</title>
        <authorList>
            <person name="Ramos A.M."/>
            <person name="Usie A."/>
            <person name="Barbosa P."/>
            <person name="Barros P.M."/>
            <person name="Capote T."/>
            <person name="Chaves I."/>
            <person name="Simoes F."/>
            <person name="Abreu I."/>
            <person name="Carrasquinho I."/>
            <person name="Faro C."/>
            <person name="Guimaraes J.B."/>
            <person name="Mendonca D."/>
            <person name="Nobrega F."/>
            <person name="Rodrigues L."/>
            <person name="Saibo N.J.M."/>
            <person name="Varela M.C."/>
            <person name="Egas C."/>
            <person name="Matos J."/>
            <person name="Miguel C.M."/>
            <person name="Oliveira M.M."/>
            <person name="Ricardo C.P."/>
            <person name="Goncalves S."/>
        </authorList>
    </citation>
    <scope>NUCLEOTIDE SEQUENCE [LARGE SCALE GENOMIC DNA]</scope>
    <source>
        <strain evidence="3">cv. HL8</strain>
    </source>
</reference>
<sequence length="242" mass="28014">MTTSSVRNFQMVRRNWLDVDPSKKGSWTWKSVESARLILVAGACKQVNNGESILTWEDPWVPDLPYYKSVPLSPEMQSRCLVVSQILTPDKSRWDESKLYELFTEESAKAIKKIPVKVSQREDKWLWLKSHKGKLSVKSAYKELLDHSVPNVSDQVKSKIWKSKIHDRLKIFLWRVALDILPTKEKLTRFFPAMDPKCPLCDASPESSLHLFVYCHVAIFLWAGNEWGCRPEAIQFDCPVYA</sequence>
<feature type="domain" description="Reverse transcriptase zinc-binding" evidence="1">
    <location>
        <begin position="136"/>
        <end position="222"/>
    </location>
</feature>
<evidence type="ECO:0000313" key="3">
    <source>
        <dbReference type="Proteomes" id="UP000237347"/>
    </source>
</evidence>
<protein>
    <submittedName>
        <fullName evidence="2">Ribonuclease h protein</fullName>
    </submittedName>
</protein>
<dbReference type="InterPro" id="IPR026960">
    <property type="entry name" value="RVT-Znf"/>
</dbReference>
<proteinExistence type="predicted"/>
<evidence type="ECO:0000259" key="1">
    <source>
        <dbReference type="Pfam" id="PF13966"/>
    </source>
</evidence>
<dbReference type="Pfam" id="PF13966">
    <property type="entry name" value="zf-RVT"/>
    <property type="match status" value="1"/>
</dbReference>
<dbReference type="EMBL" id="PKMF04000216">
    <property type="protein sequence ID" value="KAK7842776.1"/>
    <property type="molecule type" value="Genomic_DNA"/>
</dbReference>
<comment type="caution">
    <text evidence="2">The sequence shown here is derived from an EMBL/GenBank/DDBJ whole genome shotgun (WGS) entry which is preliminary data.</text>
</comment>
<name>A0AAW0KVR8_QUESU</name>
<dbReference type="PANTHER" id="PTHR36617:SF16">
    <property type="entry name" value="OS04G0516500 PROTEIN"/>
    <property type="match status" value="1"/>
</dbReference>
<gene>
    <name evidence="2" type="ORF">CFP56_013475</name>
</gene>
<accession>A0AAW0KVR8</accession>
<dbReference type="PANTHER" id="PTHR36617">
    <property type="entry name" value="PROTEIN, PUTATIVE-RELATED"/>
    <property type="match status" value="1"/>
</dbReference>